<keyword evidence="2" id="KW-0812">Transmembrane</keyword>
<keyword evidence="2" id="KW-0472">Membrane</keyword>
<feature type="compositionally biased region" description="Low complexity" evidence="1">
    <location>
        <begin position="143"/>
        <end position="172"/>
    </location>
</feature>
<keyword evidence="2" id="KW-1133">Transmembrane helix</keyword>
<evidence type="ECO:0000313" key="4">
    <source>
        <dbReference type="Proteomes" id="UP001174936"/>
    </source>
</evidence>
<feature type="compositionally biased region" description="Low complexity" evidence="1">
    <location>
        <begin position="250"/>
        <end position="261"/>
    </location>
</feature>
<reference evidence="3" key="1">
    <citation type="submission" date="2023-06" db="EMBL/GenBank/DDBJ databases">
        <title>Genome-scale phylogeny and comparative genomics of the fungal order Sordariales.</title>
        <authorList>
            <consortium name="Lawrence Berkeley National Laboratory"/>
            <person name="Hensen N."/>
            <person name="Bonometti L."/>
            <person name="Westerberg I."/>
            <person name="Brannstrom I.O."/>
            <person name="Guillou S."/>
            <person name="Cros-Aarteil S."/>
            <person name="Calhoun S."/>
            <person name="Haridas S."/>
            <person name="Kuo A."/>
            <person name="Mondo S."/>
            <person name="Pangilinan J."/>
            <person name="Riley R."/>
            <person name="Labutti K."/>
            <person name="Andreopoulos B."/>
            <person name="Lipzen A."/>
            <person name="Chen C."/>
            <person name="Yanf M."/>
            <person name="Daum C."/>
            <person name="Ng V."/>
            <person name="Clum A."/>
            <person name="Steindorff A."/>
            <person name="Ohm R."/>
            <person name="Martin F."/>
            <person name="Silar P."/>
            <person name="Natvig D."/>
            <person name="Lalanne C."/>
            <person name="Gautier V."/>
            <person name="Ament-Velasquez S.L."/>
            <person name="Kruys A."/>
            <person name="Hutchinson M.I."/>
            <person name="Powell A.J."/>
            <person name="Barry K."/>
            <person name="Miller A.N."/>
            <person name="Grigoriev I.V."/>
            <person name="Debuchy R."/>
            <person name="Gladieux P."/>
            <person name="Thoren M.H."/>
            <person name="Johannesson H."/>
        </authorList>
    </citation>
    <scope>NUCLEOTIDE SEQUENCE</scope>
    <source>
        <strain evidence="3">SMH2532-1</strain>
    </source>
</reference>
<name>A0AA39XXM6_9PEZI</name>
<evidence type="ECO:0000313" key="3">
    <source>
        <dbReference type="EMBL" id="KAK0641456.1"/>
    </source>
</evidence>
<feature type="compositionally biased region" description="Low complexity" evidence="1">
    <location>
        <begin position="195"/>
        <end position="205"/>
    </location>
</feature>
<evidence type="ECO:0000256" key="2">
    <source>
        <dbReference type="SAM" id="Phobius"/>
    </source>
</evidence>
<dbReference type="AlphaFoldDB" id="A0AA39XXM6"/>
<evidence type="ECO:0000256" key="1">
    <source>
        <dbReference type="SAM" id="MobiDB-lite"/>
    </source>
</evidence>
<feature type="region of interest" description="Disordered" evidence="1">
    <location>
        <begin position="195"/>
        <end position="301"/>
    </location>
</feature>
<feature type="compositionally biased region" description="Polar residues" evidence="1">
    <location>
        <begin position="222"/>
        <end position="242"/>
    </location>
</feature>
<feature type="region of interest" description="Disordered" evidence="1">
    <location>
        <begin position="77"/>
        <end position="99"/>
    </location>
</feature>
<protein>
    <submittedName>
        <fullName evidence="3">Uncharacterized protein</fullName>
    </submittedName>
</protein>
<sequence length="301" mass="32594">MRWCCWRSFPSDPANRRSANRIVVTRRGAFVCLFLAFHSLARALLDFARVEASSARLQMVHSWLDFDNIMSRSTQRSFGTRGSDRWHEQNEQNESIGSSHEARGVQAFVLVAPFIINLFTSAAINRAERSHKARQATSCHHGSPTSSLAPSTSSAAPSSSSALPSALPTPTSIIRGDFEGSPSDWTIRLHLTMASSTTSRTRTPTVACTQAPYTIPRELQTRLGSTSISPLRPTPSTSSASGSRRPEPTPAALSALTSATPPSGPTSFKVSPPTSPPHWIQLGSVLQPAGRMMKRRTVTSP</sequence>
<dbReference type="EMBL" id="JAULSV010000006">
    <property type="protein sequence ID" value="KAK0641456.1"/>
    <property type="molecule type" value="Genomic_DNA"/>
</dbReference>
<feature type="compositionally biased region" description="Basic residues" evidence="1">
    <location>
        <begin position="292"/>
        <end position="301"/>
    </location>
</feature>
<feature type="region of interest" description="Disordered" evidence="1">
    <location>
        <begin position="131"/>
        <end position="179"/>
    </location>
</feature>
<proteinExistence type="predicted"/>
<keyword evidence="4" id="KW-1185">Reference proteome</keyword>
<dbReference type="Proteomes" id="UP001174936">
    <property type="component" value="Unassembled WGS sequence"/>
</dbReference>
<gene>
    <name evidence="3" type="ORF">B0T16DRAFT_419855</name>
</gene>
<accession>A0AA39XXM6</accession>
<organism evidence="3 4">
    <name type="scientific">Cercophora newfieldiana</name>
    <dbReference type="NCBI Taxonomy" id="92897"/>
    <lineage>
        <taxon>Eukaryota</taxon>
        <taxon>Fungi</taxon>
        <taxon>Dikarya</taxon>
        <taxon>Ascomycota</taxon>
        <taxon>Pezizomycotina</taxon>
        <taxon>Sordariomycetes</taxon>
        <taxon>Sordariomycetidae</taxon>
        <taxon>Sordariales</taxon>
        <taxon>Lasiosphaeriaceae</taxon>
        <taxon>Cercophora</taxon>
    </lineage>
</organism>
<comment type="caution">
    <text evidence="3">The sequence shown here is derived from an EMBL/GenBank/DDBJ whole genome shotgun (WGS) entry which is preliminary data.</text>
</comment>
<feature type="transmembrane region" description="Helical" evidence="2">
    <location>
        <begin position="105"/>
        <end position="124"/>
    </location>
</feature>